<gene>
    <name evidence="7" type="ORF">J2S07_000026</name>
</gene>
<proteinExistence type="inferred from homology"/>
<name>A0ABT9UYG2_9BACL</name>
<dbReference type="Proteomes" id="UP001231362">
    <property type="component" value="Unassembled WGS sequence"/>
</dbReference>
<comment type="caution">
    <text evidence="7">The sequence shown here is derived from an EMBL/GenBank/DDBJ whole genome shotgun (WGS) entry which is preliminary data.</text>
</comment>
<evidence type="ECO:0000256" key="5">
    <source>
        <dbReference type="ARBA" id="ARBA00023136"/>
    </source>
</evidence>
<dbReference type="Pfam" id="PF04286">
    <property type="entry name" value="DUF445"/>
    <property type="match status" value="1"/>
</dbReference>
<dbReference type="PIRSF" id="PIRSF032178">
    <property type="entry name" value="UCP032178"/>
    <property type="match status" value="1"/>
</dbReference>
<sequence length="381" mass="43719">MDMETLGTILFMIVIGAVIGGFTNHLAIKMLFRPYHPVYIGKWRLPFTPGIIPKRRDELASQLGIMVVNHLLTPESIQKKFMNDTFQKEMTKLAQRELDKLLSSEESISEVLERLGFQDGRQQIEGEMDSFLERKYDQLMEKYRHQPIKTILSVELIEKLDSKIPEISGYILQKGVDYFNSIEGEFRIERMVDDFVKGRSGMLGNMLQMVLGNVNLTGMIQKELIKFLSNEGTKDLVATLLRKEWEKILDWQAEQLEEQFGREQLLQTAKKVVGKIIRMDQVLSTPISTLASSYRERLVEQMAPQVVQLFGSWLAGRIEDLMERLHLADVVREQVETFSVERIEEMVLLITSRELKMITYLGALLGGSIGLLQGIFVLVMG</sequence>
<evidence type="ECO:0000256" key="6">
    <source>
        <dbReference type="SAM" id="Phobius"/>
    </source>
</evidence>
<dbReference type="InterPro" id="IPR016991">
    <property type="entry name" value="UCP032178"/>
</dbReference>
<comment type="similarity">
    <text evidence="2">Belongs to the UPF0754 family.</text>
</comment>
<reference evidence="7 8" key="1">
    <citation type="submission" date="2023-07" db="EMBL/GenBank/DDBJ databases">
        <title>Genomic Encyclopedia of Type Strains, Phase IV (KMG-IV): sequencing the most valuable type-strain genomes for metagenomic binning, comparative biology and taxonomic classification.</title>
        <authorList>
            <person name="Goeker M."/>
        </authorList>
    </citation>
    <scope>NUCLEOTIDE SEQUENCE [LARGE SCALE GENOMIC DNA]</scope>
    <source>
        <strain evidence="7 8">DSM 23948</strain>
    </source>
</reference>
<evidence type="ECO:0000313" key="7">
    <source>
        <dbReference type="EMBL" id="MDQ0153728.1"/>
    </source>
</evidence>
<evidence type="ECO:0000256" key="3">
    <source>
        <dbReference type="ARBA" id="ARBA00022692"/>
    </source>
</evidence>
<keyword evidence="4 6" id="KW-1133">Transmembrane helix</keyword>
<evidence type="ECO:0000256" key="2">
    <source>
        <dbReference type="ARBA" id="ARBA00008053"/>
    </source>
</evidence>
<feature type="transmembrane region" description="Helical" evidence="6">
    <location>
        <begin position="358"/>
        <end position="380"/>
    </location>
</feature>
<dbReference type="InterPro" id="IPR007383">
    <property type="entry name" value="DUF445"/>
</dbReference>
<evidence type="ECO:0000313" key="8">
    <source>
        <dbReference type="Proteomes" id="UP001231362"/>
    </source>
</evidence>
<protein>
    <submittedName>
        <fullName evidence="7">Uncharacterized membrane protein YheB (UPF0754 family)</fullName>
    </submittedName>
</protein>
<keyword evidence="5 6" id="KW-0472">Membrane</keyword>
<accession>A0ABT9UYG2</accession>
<dbReference type="PANTHER" id="PTHR35791:SF1">
    <property type="entry name" value="UPF0754 MEMBRANE PROTEIN YHEB"/>
    <property type="match status" value="1"/>
</dbReference>
<evidence type="ECO:0000256" key="4">
    <source>
        <dbReference type="ARBA" id="ARBA00022989"/>
    </source>
</evidence>
<organism evidence="7 8">
    <name type="scientific">Anoxybacillus andreesenii</name>
    <dbReference type="NCBI Taxonomy" id="1325932"/>
    <lineage>
        <taxon>Bacteria</taxon>
        <taxon>Bacillati</taxon>
        <taxon>Bacillota</taxon>
        <taxon>Bacilli</taxon>
        <taxon>Bacillales</taxon>
        <taxon>Anoxybacillaceae</taxon>
        <taxon>Anoxybacillus</taxon>
    </lineage>
</organism>
<keyword evidence="8" id="KW-1185">Reference proteome</keyword>
<comment type="subcellular location">
    <subcellularLocation>
        <location evidence="1">Endomembrane system</location>
    </subcellularLocation>
</comment>
<feature type="transmembrane region" description="Helical" evidence="6">
    <location>
        <begin position="6"/>
        <end position="27"/>
    </location>
</feature>
<evidence type="ECO:0000256" key="1">
    <source>
        <dbReference type="ARBA" id="ARBA00004308"/>
    </source>
</evidence>
<keyword evidence="3 6" id="KW-0812">Transmembrane</keyword>
<dbReference type="EMBL" id="JAUSTU010000001">
    <property type="protein sequence ID" value="MDQ0153728.1"/>
    <property type="molecule type" value="Genomic_DNA"/>
</dbReference>
<dbReference type="PANTHER" id="PTHR35791">
    <property type="entry name" value="UPF0754 MEMBRANE PROTEIN YHEB"/>
    <property type="match status" value="1"/>
</dbReference>
<dbReference type="RefSeq" id="WP_307148360.1">
    <property type="nucleotide sequence ID" value="NZ_JAUSTU010000001.1"/>
</dbReference>